<keyword evidence="2" id="KW-1185">Reference proteome</keyword>
<dbReference type="EMBL" id="UYSU01036481">
    <property type="protein sequence ID" value="VDL97761.1"/>
    <property type="molecule type" value="Genomic_DNA"/>
</dbReference>
<evidence type="ECO:0000313" key="3">
    <source>
        <dbReference type="WBParaSite" id="SSLN_0001181301-mRNA-1"/>
    </source>
</evidence>
<protein>
    <submittedName>
        <fullName evidence="1 3">Uncharacterized protein</fullName>
    </submittedName>
</protein>
<dbReference type="AlphaFoldDB" id="A0A183T4H9"/>
<evidence type="ECO:0000313" key="1">
    <source>
        <dbReference type="EMBL" id="VDL97761.1"/>
    </source>
</evidence>
<reference evidence="3" key="1">
    <citation type="submission" date="2016-06" db="UniProtKB">
        <authorList>
            <consortium name="WormBaseParasite"/>
        </authorList>
    </citation>
    <scope>IDENTIFICATION</scope>
</reference>
<proteinExistence type="predicted"/>
<dbReference type="WBParaSite" id="SSLN_0001181301-mRNA-1">
    <property type="protein sequence ID" value="SSLN_0001181301-mRNA-1"/>
    <property type="gene ID" value="SSLN_0001181301"/>
</dbReference>
<reference evidence="1 2" key="2">
    <citation type="submission" date="2018-11" db="EMBL/GenBank/DDBJ databases">
        <authorList>
            <consortium name="Pathogen Informatics"/>
        </authorList>
    </citation>
    <scope>NUCLEOTIDE SEQUENCE [LARGE SCALE GENOMIC DNA]</scope>
    <source>
        <strain evidence="1 2">NST_G2</strain>
    </source>
</reference>
<sequence length="182" mass="20163">MIGKNGNFQWAGTDCGWDIFGPERRHDPSVGTGNRLCYHHVLLILLQYEDLVQKVTVSRLAVHPGHLLVHQEAEEGVGKEQVVETHHWGSEGADEDIERVSPKMQADVHLAIIDALWHTGQTSYDVIPDGKGDTSVASFCLWAATPEERATGTYLLQLTLLRDSGLSESSNLHLVSRQFPSD</sequence>
<evidence type="ECO:0000313" key="2">
    <source>
        <dbReference type="Proteomes" id="UP000275846"/>
    </source>
</evidence>
<organism evidence="3">
    <name type="scientific">Schistocephalus solidus</name>
    <name type="common">Tapeworm</name>
    <dbReference type="NCBI Taxonomy" id="70667"/>
    <lineage>
        <taxon>Eukaryota</taxon>
        <taxon>Metazoa</taxon>
        <taxon>Spiralia</taxon>
        <taxon>Lophotrochozoa</taxon>
        <taxon>Platyhelminthes</taxon>
        <taxon>Cestoda</taxon>
        <taxon>Eucestoda</taxon>
        <taxon>Diphyllobothriidea</taxon>
        <taxon>Diphyllobothriidae</taxon>
        <taxon>Schistocephalus</taxon>
    </lineage>
</organism>
<dbReference type="OrthoDB" id="514248at2759"/>
<accession>A0A183T4H9</accession>
<name>A0A183T4H9_SCHSO</name>
<gene>
    <name evidence="1" type="ORF">SSLN_LOCUS11376</name>
</gene>
<dbReference type="Proteomes" id="UP000275846">
    <property type="component" value="Unassembled WGS sequence"/>
</dbReference>